<reference evidence="1" key="1">
    <citation type="submission" date="2020-05" db="EMBL/GenBank/DDBJ databases">
        <authorList>
            <person name="Zeng H."/>
            <person name="Chan Y.K."/>
            <person name="Watt R.M."/>
        </authorList>
    </citation>
    <scope>NUCLEOTIDE SEQUENCE</scope>
    <source>
        <strain evidence="1">ATCC 700773</strain>
    </source>
</reference>
<reference evidence="1" key="2">
    <citation type="journal article" date="2021" name="Microbiol. Resour. Announc.">
        <title>Complete Genome Sequences of Three Human Oral Treponema parvum Isolates.</title>
        <authorList>
            <person name="Zeng H."/>
            <person name="Watt R.M."/>
        </authorList>
    </citation>
    <scope>NUCLEOTIDE SEQUENCE</scope>
    <source>
        <strain evidence="1">ATCC 700773</strain>
    </source>
</reference>
<evidence type="ECO:0000313" key="1">
    <source>
        <dbReference type="EMBL" id="QTQ12141.1"/>
    </source>
</evidence>
<sequence>MGKDYEKFFADYYVAYDDRNFEAVKEWNKQHKADEKLLCPQFLSPLPEYEHADLKVMIFGQEALRWHNPDDSMNFYEDGHEPQDYSDLYSDYMKLLNGDDAEFKKGGIRKALFNKEYRRLRNLIQQTAKKYGKSAGFMWNNLIKLTALKGGSGKKYFNKLSAVRESSLLIKDELNFFKPNILIFLTGPNYDCVIQDKIADIHIFDVISKEKVKSFPDTQLCIFNIKNIDFALRTYHPQARLTREEWSKLHGKIDRLIADEIGRLYSK</sequence>
<evidence type="ECO:0008006" key="3">
    <source>
        <dbReference type="Google" id="ProtNLM"/>
    </source>
</evidence>
<dbReference type="EMBL" id="CP054257">
    <property type="protein sequence ID" value="QTQ12141.1"/>
    <property type="molecule type" value="Genomic_DNA"/>
</dbReference>
<accession>A0A975F0D0</accession>
<protein>
    <recommendedName>
        <fullName evidence="3">Uracil DNA glycosylase superfamily protein</fullName>
    </recommendedName>
</protein>
<gene>
    <name evidence="1" type="ORF">HRI96_08005</name>
</gene>
<dbReference type="RefSeq" id="WP_210116854.1">
    <property type="nucleotide sequence ID" value="NZ_CP054257.1"/>
</dbReference>
<organism evidence="1 2">
    <name type="scientific">Treponema parvum</name>
    <dbReference type="NCBI Taxonomy" id="138851"/>
    <lineage>
        <taxon>Bacteria</taxon>
        <taxon>Pseudomonadati</taxon>
        <taxon>Spirochaetota</taxon>
        <taxon>Spirochaetia</taxon>
        <taxon>Spirochaetales</taxon>
        <taxon>Treponemataceae</taxon>
        <taxon>Treponema</taxon>
    </lineage>
</organism>
<proteinExistence type="predicted"/>
<evidence type="ECO:0000313" key="2">
    <source>
        <dbReference type="Proteomes" id="UP000671995"/>
    </source>
</evidence>
<dbReference type="Proteomes" id="UP000671995">
    <property type="component" value="Chromosome"/>
</dbReference>
<name>A0A975F0D0_9SPIR</name>
<dbReference type="AlphaFoldDB" id="A0A975F0D0"/>